<comment type="caution">
    <text evidence="1">The sequence shown here is derived from an EMBL/GenBank/DDBJ whole genome shotgun (WGS) entry which is preliminary data.</text>
</comment>
<reference evidence="1" key="2">
    <citation type="submission" date="2022-01" db="EMBL/GenBank/DDBJ databases">
        <authorList>
            <person name="Yamashiro T."/>
            <person name="Shiraishi A."/>
            <person name="Satake H."/>
            <person name="Nakayama K."/>
        </authorList>
    </citation>
    <scope>NUCLEOTIDE SEQUENCE</scope>
</reference>
<sequence length="123" mass="14492">MVEPILNEARAKQNLNEPNIESNVKYKLGEELLKELRRNTYSGRVEEDVFKIPNVDKDELRLQVFSKSLSGDAEKWLSSEETATTWKELVDKSFHKYYPLSHTYKSKIPDDLDHGTDYFEFLY</sequence>
<proteinExistence type="predicted"/>
<keyword evidence="2" id="KW-1185">Reference proteome</keyword>
<dbReference type="EMBL" id="BQNB010014375">
    <property type="protein sequence ID" value="GJT27412.1"/>
    <property type="molecule type" value="Genomic_DNA"/>
</dbReference>
<gene>
    <name evidence="1" type="ORF">Tco_0907687</name>
</gene>
<accession>A0ABQ5CLF4</accession>
<organism evidence="1 2">
    <name type="scientific">Tanacetum coccineum</name>
    <dbReference type="NCBI Taxonomy" id="301880"/>
    <lineage>
        <taxon>Eukaryota</taxon>
        <taxon>Viridiplantae</taxon>
        <taxon>Streptophyta</taxon>
        <taxon>Embryophyta</taxon>
        <taxon>Tracheophyta</taxon>
        <taxon>Spermatophyta</taxon>
        <taxon>Magnoliopsida</taxon>
        <taxon>eudicotyledons</taxon>
        <taxon>Gunneridae</taxon>
        <taxon>Pentapetalae</taxon>
        <taxon>asterids</taxon>
        <taxon>campanulids</taxon>
        <taxon>Asterales</taxon>
        <taxon>Asteraceae</taxon>
        <taxon>Asteroideae</taxon>
        <taxon>Anthemideae</taxon>
        <taxon>Anthemidinae</taxon>
        <taxon>Tanacetum</taxon>
    </lineage>
</organism>
<evidence type="ECO:0000313" key="1">
    <source>
        <dbReference type="EMBL" id="GJT27412.1"/>
    </source>
</evidence>
<evidence type="ECO:0000313" key="2">
    <source>
        <dbReference type="Proteomes" id="UP001151760"/>
    </source>
</evidence>
<protein>
    <submittedName>
        <fullName evidence="1">Uncharacterized protein</fullName>
    </submittedName>
</protein>
<dbReference type="Proteomes" id="UP001151760">
    <property type="component" value="Unassembled WGS sequence"/>
</dbReference>
<reference evidence="1" key="1">
    <citation type="journal article" date="2022" name="Int. J. Mol. Sci.">
        <title>Draft Genome of Tanacetum Coccineum: Genomic Comparison of Closely Related Tanacetum-Family Plants.</title>
        <authorList>
            <person name="Yamashiro T."/>
            <person name="Shiraishi A."/>
            <person name="Nakayama K."/>
            <person name="Satake H."/>
        </authorList>
    </citation>
    <scope>NUCLEOTIDE SEQUENCE</scope>
</reference>
<name>A0ABQ5CLF4_9ASTR</name>